<feature type="region of interest" description="Disordered" evidence="1">
    <location>
        <begin position="13"/>
        <end position="81"/>
    </location>
</feature>
<dbReference type="EnsemblFungi" id="EJT78654">
    <property type="protein sequence ID" value="EJT78654"/>
    <property type="gene ID" value="GGTG_03753"/>
</dbReference>
<gene>
    <name evidence="3" type="primary">20344211</name>
    <name evidence="2" type="ORF">GGTG_03753</name>
</gene>
<dbReference type="Proteomes" id="UP000006039">
    <property type="component" value="Unassembled WGS sequence"/>
</dbReference>
<evidence type="ECO:0000313" key="2">
    <source>
        <dbReference type="EMBL" id="EJT78654.1"/>
    </source>
</evidence>
<dbReference type="VEuPathDB" id="FungiDB:GGTG_03753"/>
<protein>
    <submittedName>
        <fullName evidence="2 3">Uncharacterized protein</fullName>
    </submittedName>
</protein>
<feature type="compositionally biased region" description="Basic and acidic residues" evidence="1">
    <location>
        <begin position="16"/>
        <end position="36"/>
    </location>
</feature>
<evidence type="ECO:0000313" key="4">
    <source>
        <dbReference type="Proteomes" id="UP000006039"/>
    </source>
</evidence>
<accession>J3NR48</accession>
<dbReference type="GeneID" id="20344211"/>
<dbReference type="RefSeq" id="XP_009219799.1">
    <property type="nucleotide sequence ID" value="XM_009221535.1"/>
</dbReference>
<dbReference type="HOGENOM" id="CLU_1927735_0_0_1"/>
<reference evidence="2" key="2">
    <citation type="submission" date="2010-07" db="EMBL/GenBank/DDBJ databases">
        <authorList>
            <consortium name="The Broad Institute Genome Sequencing Platform"/>
            <consortium name="Broad Institute Genome Sequencing Center for Infectious Disease"/>
            <person name="Ma L.-J."/>
            <person name="Dead R."/>
            <person name="Young S."/>
            <person name="Zeng Q."/>
            <person name="Koehrsen M."/>
            <person name="Alvarado L."/>
            <person name="Berlin A."/>
            <person name="Chapman S.B."/>
            <person name="Chen Z."/>
            <person name="Freedman E."/>
            <person name="Gellesch M."/>
            <person name="Goldberg J."/>
            <person name="Griggs A."/>
            <person name="Gujja S."/>
            <person name="Heilman E.R."/>
            <person name="Heiman D."/>
            <person name="Hepburn T."/>
            <person name="Howarth C."/>
            <person name="Jen D."/>
            <person name="Larson L."/>
            <person name="Mehta T."/>
            <person name="Neiman D."/>
            <person name="Pearson M."/>
            <person name="Roberts A."/>
            <person name="Saif S."/>
            <person name="Shea T."/>
            <person name="Shenoy N."/>
            <person name="Sisk P."/>
            <person name="Stolte C."/>
            <person name="Sykes S."/>
            <person name="Walk T."/>
            <person name="White J."/>
            <person name="Yandava C."/>
            <person name="Haas B."/>
            <person name="Nusbaum C."/>
            <person name="Birren B."/>
        </authorList>
    </citation>
    <scope>NUCLEOTIDE SEQUENCE</scope>
    <source>
        <strain evidence="2">R3-111a-1</strain>
    </source>
</reference>
<proteinExistence type="predicted"/>
<evidence type="ECO:0000313" key="3">
    <source>
        <dbReference type="EnsemblFungi" id="EJT78654"/>
    </source>
</evidence>
<reference evidence="4" key="1">
    <citation type="submission" date="2010-07" db="EMBL/GenBank/DDBJ databases">
        <title>The genome sequence of Gaeumannomyces graminis var. tritici strain R3-111a-1.</title>
        <authorList>
            <consortium name="The Broad Institute Genome Sequencing Platform"/>
            <person name="Ma L.-J."/>
            <person name="Dead R."/>
            <person name="Young S."/>
            <person name="Zeng Q."/>
            <person name="Koehrsen M."/>
            <person name="Alvarado L."/>
            <person name="Berlin A."/>
            <person name="Chapman S.B."/>
            <person name="Chen Z."/>
            <person name="Freedman E."/>
            <person name="Gellesch M."/>
            <person name="Goldberg J."/>
            <person name="Griggs A."/>
            <person name="Gujja S."/>
            <person name="Heilman E.R."/>
            <person name="Heiman D."/>
            <person name="Hepburn T."/>
            <person name="Howarth C."/>
            <person name="Jen D."/>
            <person name="Larson L."/>
            <person name="Mehta T."/>
            <person name="Neiman D."/>
            <person name="Pearson M."/>
            <person name="Roberts A."/>
            <person name="Saif S."/>
            <person name="Shea T."/>
            <person name="Shenoy N."/>
            <person name="Sisk P."/>
            <person name="Stolte C."/>
            <person name="Sykes S."/>
            <person name="Walk T."/>
            <person name="White J."/>
            <person name="Yandava C."/>
            <person name="Haas B."/>
            <person name="Nusbaum C."/>
            <person name="Birren B."/>
        </authorList>
    </citation>
    <scope>NUCLEOTIDE SEQUENCE [LARGE SCALE GENOMIC DNA]</scope>
    <source>
        <strain evidence="4">R3-111a-1</strain>
    </source>
</reference>
<reference evidence="2" key="3">
    <citation type="submission" date="2010-09" db="EMBL/GenBank/DDBJ databases">
        <title>Annotation of Gaeumannomyces graminis var. tritici R3-111a-1.</title>
        <authorList>
            <consortium name="The Broad Institute Genome Sequencing Platform"/>
            <person name="Ma L.-J."/>
            <person name="Dead R."/>
            <person name="Young S.K."/>
            <person name="Zeng Q."/>
            <person name="Gargeya S."/>
            <person name="Fitzgerald M."/>
            <person name="Haas B."/>
            <person name="Abouelleil A."/>
            <person name="Alvarado L."/>
            <person name="Arachchi H.M."/>
            <person name="Berlin A."/>
            <person name="Brown A."/>
            <person name="Chapman S.B."/>
            <person name="Chen Z."/>
            <person name="Dunbar C."/>
            <person name="Freedman E."/>
            <person name="Gearin G."/>
            <person name="Gellesch M."/>
            <person name="Goldberg J."/>
            <person name="Griggs A."/>
            <person name="Gujja S."/>
            <person name="Heiman D."/>
            <person name="Howarth C."/>
            <person name="Larson L."/>
            <person name="Lui A."/>
            <person name="MacDonald P.J.P."/>
            <person name="Mehta T."/>
            <person name="Montmayeur A."/>
            <person name="Murphy C."/>
            <person name="Neiman D."/>
            <person name="Pearson M."/>
            <person name="Priest M."/>
            <person name="Roberts A."/>
            <person name="Saif S."/>
            <person name="Shea T."/>
            <person name="Shenoy N."/>
            <person name="Sisk P."/>
            <person name="Stolte C."/>
            <person name="Sykes S."/>
            <person name="Yandava C."/>
            <person name="Wortman J."/>
            <person name="Nusbaum C."/>
            <person name="Birren B."/>
        </authorList>
    </citation>
    <scope>NUCLEOTIDE SEQUENCE</scope>
    <source>
        <strain evidence="2">R3-111a-1</strain>
    </source>
</reference>
<organism evidence="2">
    <name type="scientific">Gaeumannomyces tritici (strain R3-111a-1)</name>
    <name type="common">Wheat and barley take-all root rot fungus</name>
    <name type="synonym">Gaeumannomyces graminis var. tritici</name>
    <dbReference type="NCBI Taxonomy" id="644352"/>
    <lineage>
        <taxon>Eukaryota</taxon>
        <taxon>Fungi</taxon>
        <taxon>Dikarya</taxon>
        <taxon>Ascomycota</taxon>
        <taxon>Pezizomycotina</taxon>
        <taxon>Sordariomycetes</taxon>
        <taxon>Sordariomycetidae</taxon>
        <taxon>Magnaporthales</taxon>
        <taxon>Magnaporthaceae</taxon>
        <taxon>Gaeumannomyces</taxon>
    </lineage>
</organism>
<dbReference type="EMBL" id="GL385396">
    <property type="protein sequence ID" value="EJT78654.1"/>
    <property type="molecule type" value="Genomic_DNA"/>
</dbReference>
<dbReference type="AlphaFoldDB" id="J3NR48"/>
<reference evidence="3" key="5">
    <citation type="submission" date="2018-04" db="UniProtKB">
        <authorList>
            <consortium name="EnsemblFungi"/>
        </authorList>
    </citation>
    <scope>IDENTIFICATION</scope>
    <source>
        <strain evidence="3">R3-111a-1</strain>
    </source>
</reference>
<name>J3NR48_GAET3</name>
<reference evidence="3" key="4">
    <citation type="journal article" date="2015" name="G3 (Bethesda)">
        <title>Genome sequences of three phytopathogenic species of the Magnaporthaceae family of fungi.</title>
        <authorList>
            <person name="Okagaki L.H."/>
            <person name="Nunes C.C."/>
            <person name="Sailsbery J."/>
            <person name="Clay B."/>
            <person name="Brown D."/>
            <person name="John T."/>
            <person name="Oh Y."/>
            <person name="Young N."/>
            <person name="Fitzgerald M."/>
            <person name="Haas B.J."/>
            <person name="Zeng Q."/>
            <person name="Young S."/>
            <person name="Adiconis X."/>
            <person name="Fan L."/>
            <person name="Levin J.Z."/>
            <person name="Mitchell T.K."/>
            <person name="Okubara P.A."/>
            <person name="Farman M.L."/>
            <person name="Kohn L.M."/>
            <person name="Birren B."/>
            <person name="Ma L.-J."/>
            <person name="Dean R.A."/>
        </authorList>
    </citation>
    <scope>NUCLEOTIDE SEQUENCE</scope>
    <source>
        <strain evidence="3">R3-111a-1</strain>
    </source>
</reference>
<feature type="compositionally biased region" description="Basic and acidic residues" evidence="1">
    <location>
        <begin position="69"/>
        <end position="81"/>
    </location>
</feature>
<keyword evidence="4" id="KW-1185">Reference proteome</keyword>
<sequence>MRIILYSSRWFGVPPDLERKRGAGDAKDKDEEHDAVQAKSVRPRLPQGDGKKTVAPQAGRKRRRGKVGSRNEEWKDTGGKERNIGWEKEGAEVSSRAISIQPLGGQAARLVILPEENPVSADGRLRELVES</sequence>
<evidence type="ECO:0000256" key="1">
    <source>
        <dbReference type="SAM" id="MobiDB-lite"/>
    </source>
</evidence>